<dbReference type="Gene3D" id="2.60.310.20">
    <property type="match status" value="1"/>
</dbReference>
<evidence type="ECO:0000259" key="13">
    <source>
        <dbReference type="PROSITE" id="PS00498"/>
    </source>
</evidence>
<dbReference type="SUPFAM" id="SSF48056">
    <property type="entry name" value="Di-copper centre-containing domain"/>
    <property type="match status" value="1"/>
</dbReference>
<feature type="chain" id="PRO_5022076284" description="tyrosinase" evidence="11">
    <location>
        <begin position="36"/>
        <end position="844"/>
    </location>
</feature>
<evidence type="ECO:0000256" key="3">
    <source>
        <dbReference type="ARBA" id="ARBA00011906"/>
    </source>
</evidence>
<evidence type="ECO:0000256" key="9">
    <source>
        <dbReference type="ARBA" id="ARBA00048233"/>
    </source>
</evidence>
<dbReference type="InterPro" id="IPR008922">
    <property type="entry name" value="Di-copper_centre_dom_sf"/>
</dbReference>
<dbReference type="InterPro" id="IPR041640">
    <property type="entry name" value="Tyrosinase_C"/>
</dbReference>
<evidence type="ECO:0000256" key="10">
    <source>
        <dbReference type="ARBA" id="ARBA00048881"/>
    </source>
</evidence>
<evidence type="ECO:0000256" key="8">
    <source>
        <dbReference type="ARBA" id="ARBA00023101"/>
    </source>
</evidence>
<keyword evidence="5" id="KW-0560">Oxidoreductase</keyword>
<dbReference type="Pfam" id="PF00264">
    <property type="entry name" value="Tyrosinase"/>
    <property type="match status" value="1"/>
</dbReference>
<keyword evidence="4" id="KW-0479">Metal-binding</keyword>
<dbReference type="PROSITE" id="PS00497">
    <property type="entry name" value="TYROSINASE_1"/>
    <property type="match status" value="1"/>
</dbReference>
<comment type="similarity">
    <text evidence="2">Belongs to the tyrosinase family.</text>
</comment>
<evidence type="ECO:0000313" key="14">
    <source>
        <dbReference type="EMBL" id="TRX95072.1"/>
    </source>
</evidence>
<dbReference type="PROSITE" id="PS00498">
    <property type="entry name" value="TYROSINASE_2"/>
    <property type="match status" value="1"/>
</dbReference>
<evidence type="ECO:0000256" key="7">
    <source>
        <dbReference type="ARBA" id="ARBA00023033"/>
    </source>
</evidence>
<protein>
    <recommendedName>
        <fullName evidence="3">tyrosinase</fullName>
        <ecNumber evidence="3">1.14.18.1</ecNumber>
    </recommendedName>
</protein>
<dbReference type="Pfam" id="PF18132">
    <property type="entry name" value="Tyrosinase_C"/>
    <property type="match status" value="1"/>
</dbReference>
<dbReference type="OrthoDB" id="1658288at2759"/>
<dbReference type="EMBL" id="VFLP01000018">
    <property type="protein sequence ID" value="TRX95072.1"/>
    <property type="molecule type" value="Genomic_DNA"/>
</dbReference>
<feature type="signal peptide" evidence="11">
    <location>
        <begin position="1"/>
        <end position="35"/>
    </location>
</feature>
<dbReference type="InterPro" id="IPR050316">
    <property type="entry name" value="Tyrosinase/Hemocyanin"/>
</dbReference>
<dbReference type="Proteomes" id="UP000319160">
    <property type="component" value="Unassembled WGS sequence"/>
</dbReference>
<keyword evidence="7" id="KW-0503">Monooxygenase</keyword>
<comment type="catalytic activity">
    <reaction evidence="10">
        <text>L-tyrosine + O2 = L-dopaquinone + H2O</text>
        <dbReference type="Rhea" id="RHEA:18117"/>
        <dbReference type="ChEBI" id="CHEBI:15377"/>
        <dbReference type="ChEBI" id="CHEBI:15379"/>
        <dbReference type="ChEBI" id="CHEBI:57924"/>
        <dbReference type="ChEBI" id="CHEBI:58315"/>
        <dbReference type="EC" id="1.14.18.1"/>
    </reaction>
</comment>
<evidence type="ECO:0000256" key="4">
    <source>
        <dbReference type="ARBA" id="ARBA00022723"/>
    </source>
</evidence>
<comment type="caution">
    <text evidence="14">The sequence shown here is derived from an EMBL/GenBank/DDBJ whole genome shotgun (WGS) entry which is preliminary data.</text>
</comment>
<evidence type="ECO:0000256" key="6">
    <source>
        <dbReference type="ARBA" id="ARBA00023008"/>
    </source>
</evidence>
<keyword evidence="15" id="KW-1185">Reference proteome</keyword>
<evidence type="ECO:0000259" key="12">
    <source>
        <dbReference type="PROSITE" id="PS00497"/>
    </source>
</evidence>
<dbReference type="STRING" id="2512241.A0A553I4E8"/>
<dbReference type="AlphaFoldDB" id="A0A553I4E8"/>
<proteinExistence type="inferred from homology"/>
<evidence type="ECO:0000256" key="1">
    <source>
        <dbReference type="ARBA" id="ARBA00001973"/>
    </source>
</evidence>
<dbReference type="Gene3D" id="2.60.120.200">
    <property type="match status" value="1"/>
</dbReference>
<dbReference type="GO" id="GO:0042438">
    <property type="term" value="P:melanin biosynthetic process"/>
    <property type="evidence" value="ECO:0007669"/>
    <property type="project" value="UniProtKB-KW"/>
</dbReference>
<comment type="cofactor">
    <cofactor evidence="1">
        <name>Cu(2+)</name>
        <dbReference type="ChEBI" id="CHEBI:29036"/>
    </cofactor>
</comment>
<feature type="domain" description="Tyrosinase copper-binding" evidence="12">
    <location>
        <begin position="142"/>
        <end position="159"/>
    </location>
</feature>
<organism evidence="14 15">
    <name type="scientific">Xylaria flabelliformis</name>
    <dbReference type="NCBI Taxonomy" id="2512241"/>
    <lineage>
        <taxon>Eukaryota</taxon>
        <taxon>Fungi</taxon>
        <taxon>Dikarya</taxon>
        <taxon>Ascomycota</taxon>
        <taxon>Pezizomycotina</taxon>
        <taxon>Sordariomycetes</taxon>
        <taxon>Xylariomycetidae</taxon>
        <taxon>Xylariales</taxon>
        <taxon>Xylariaceae</taxon>
        <taxon>Xylaria</taxon>
    </lineage>
</organism>
<comment type="catalytic activity">
    <reaction evidence="9">
        <text>2 L-dopa + O2 = 2 L-dopaquinone + 2 H2O</text>
        <dbReference type="Rhea" id="RHEA:34287"/>
        <dbReference type="ChEBI" id="CHEBI:15377"/>
        <dbReference type="ChEBI" id="CHEBI:15379"/>
        <dbReference type="ChEBI" id="CHEBI:57504"/>
        <dbReference type="ChEBI" id="CHEBI:57924"/>
        <dbReference type="EC" id="1.14.18.1"/>
    </reaction>
</comment>
<dbReference type="Gene3D" id="1.10.1280.10">
    <property type="entry name" value="Di-copper center containing domain from catechol oxidase"/>
    <property type="match status" value="1"/>
</dbReference>
<evidence type="ECO:0000256" key="2">
    <source>
        <dbReference type="ARBA" id="ARBA00009928"/>
    </source>
</evidence>
<dbReference type="PRINTS" id="PR00092">
    <property type="entry name" value="TYROSINASE"/>
</dbReference>
<sequence length="844" mass="95767">MECRPEMQQAGLRTPLKLLAFWLIFALQFPLPSLTYTHTGIHEQAATMSYKYYPITGIKDGWGSSGRVPVRRDFDEWSKSKDPTDKTQFILYLLALKRLQAVDPADRDSYFQIAGIHGYPYAPWDEPSTTQKEIGRKGYCVHANNLFPPWHRPYMLLYEQRLYEIMVNEIIPKYPAYKDKYLEAARTWRLPFWDWAKNPKIPEMCRYKTIGITFGGEPKVEIANPLYQFRMPNDKKMKVYGVGPVVDFDGGDPLEYGECIATSRCPTDEERGDPDKWTNGVVHDDAADELLAKHPSITEMSYGSAAELVYRLLTYPMDYPHFATLARDENMTSATASTTKVTNDINIEFIHNNIHYWVGGNGGHMSQIPVATFDPTFWLHHCNIDRLFAIWQSLNPDKWFETDIQRFFDQKIVGSGTLITNKTPLRPFHKDTTGTLWTPEDARNWFKLGYTYPELISGKETPAELLKMVNDTYGITRKEALMLAESANAVPPGVELIDDGARTYDYALSIKYSKFALGGRAFNIEVFLRPEGETENTFRTEDFVTNVFNFSQPPENEDGVEVCSNCKEGQNQNVQATAYIPLTSYLLKMFQQQQLNSLEPPTVEKVLARMYWRIVDIGGTTIPEEKWKDTMNLDLSVSKTQMSYSTNPTKPTTFPDPEKIPNLGTGATEPPQPVGVVGNNITVSKINKLSDAVSAGGSIVFTSPSMNMAKAPRDNYGTGIALLNWDPASTADPLDTENYDILLSMVIKTQRRVVQCNHKLAGKAYNLIKEFSPSAWFSSSPKIRIDIKEGEFDIYIDGQKVQSYNREIKKSVTHVHYYSTPSRAEPAMAREITANTYQDTARVS</sequence>
<dbReference type="InterPro" id="IPR002227">
    <property type="entry name" value="Tyrosinase_Cu-bd"/>
</dbReference>
<keyword evidence="11" id="KW-0732">Signal</keyword>
<name>A0A553I4E8_9PEZI</name>
<evidence type="ECO:0000256" key="11">
    <source>
        <dbReference type="SAM" id="SignalP"/>
    </source>
</evidence>
<dbReference type="GO" id="GO:0004503">
    <property type="term" value="F:tyrosinase activity"/>
    <property type="evidence" value="ECO:0007669"/>
    <property type="project" value="UniProtKB-EC"/>
</dbReference>
<accession>A0A553I4E8</accession>
<reference evidence="15" key="1">
    <citation type="submission" date="2019-06" db="EMBL/GenBank/DDBJ databases">
        <title>Draft genome sequence of the griseofulvin-producing fungus Xylaria cubensis strain G536.</title>
        <authorList>
            <person name="Mead M.E."/>
            <person name="Raja H.A."/>
            <person name="Steenwyk J.L."/>
            <person name="Knowles S.L."/>
            <person name="Oberlies N.H."/>
            <person name="Rokas A."/>
        </authorList>
    </citation>
    <scope>NUCLEOTIDE SEQUENCE [LARGE SCALE GENOMIC DNA]</scope>
    <source>
        <strain evidence="15">G536</strain>
    </source>
</reference>
<keyword evidence="6" id="KW-0186">Copper</keyword>
<dbReference type="PANTHER" id="PTHR11474">
    <property type="entry name" value="TYROSINASE FAMILY MEMBER"/>
    <property type="match status" value="1"/>
</dbReference>
<dbReference type="EC" id="1.14.18.1" evidence="3"/>
<evidence type="ECO:0000313" key="15">
    <source>
        <dbReference type="Proteomes" id="UP000319160"/>
    </source>
</evidence>
<keyword evidence="8" id="KW-0470">Melanin biosynthesis</keyword>
<dbReference type="PANTHER" id="PTHR11474:SF76">
    <property type="entry name" value="SHKT DOMAIN-CONTAINING PROTEIN"/>
    <property type="match status" value="1"/>
</dbReference>
<dbReference type="GO" id="GO:0046872">
    <property type="term" value="F:metal ion binding"/>
    <property type="evidence" value="ECO:0007669"/>
    <property type="project" value="UniProtKB-KW"/>
</dbReference>
<feature type="domain" description="Tyrosinase copper-binding" evidence="13">
    <location>
        <begin position="374"/>
        <end position="385"/>
    </location>
</feature>
<evidence type="ECO:0000256" key="5">
    <source>
        <dbReference type="ARBA" id="ARBA00023002"/>
    </source>
</evidence>
<gene>
    <name evidence="14" type="ORF">FHL15_004157</name>
</gene>